<dbReference type="GO" id="GO:0032051">
    <property type="term" value="F:clathrin light chain binding"/>
    <property type="evidence" value="ECO:0007669"/>
    <property type="project" value="TreeGrafter"/>
</dbReference>
<dbReference type="SUPFAM" id="SSF48371">
    <property type="entry name" value="ARM repeat"/>
    <property type="match status" value="1"/>
</dbReference>
<dbReference type="EMBL" id="JACTNZ010000006">
    <property type="protein sequence ID" value="KAG5544935.1"/>
    <property type="molecule type" value="Genomic_DNA"/>
</dbReference>
<feature type="repeat" description="CHCR" evidence="1">
    <location>
        <begin position="1"/>
        <end position="138"/>
    </location>
</feature>
<dbReference type="GO" id="GO:0005794">
    <property type="term" value="C:Golgi apparatus"/>
    <property type="evidence" value="ECO:0007669"/>
    <property type="project" value="TreeGrafter"/>
</dbReference>
<gene>
    <name evidence="2" type="ORF">RHGRI_017408</name>
</gene>
<evidence type="ECO:0000313" key="2">
    <source>
        <dbReference type="EMBL" id="KAG5544935.1"/>
    </source>
</evidence>
<keyword evidence="3" id="KW-1185">Reference proteome</keyword>
<dbReference type="InterPro" id="IPR016024">
    <property type="entry name" value="ARM-type_fold"/>
</dbReference>
<dbReference type="GO" id="GO:0009506">
    <property type="term" value="C:plasmodesma"/>
    <property type="evidence" value="ECO:0007669"/>
    <property type="project" value="TreeGrafter"/>
</dbReference>
<accession>A0AAV6JXP8</accession>
<dbReference type="InterPro" id="IPR055358">
    <property type="entry name" value="CHCR"/>
</dbReference>
<dbReference type="Pfam" id="PF00637">
    <property type="entry name" value="Clathrin"/>
    <property type="match status" value="1"/>
</dbReference>
<dbReference type="Proteomes" id="UP000823749">
    <property type="component" value="Chromosome 6"/>
</dbReference>
<dbReference type="GO" id="GO:0006886">
    <property type="term" value="P:intracellular protein transport"/>
    <property type="evidence" value="ECO:0007669"/>
    <property type="project" value="UniProtKB-UniRule"/>
</dbReference>
<reference evidence="2 3" key="1">
    <citation type="submission" date="2020-08" db="EMBL/GenBank/DDBJ databases">
        <title>Plant Genome Project.</title>
        <authorList>
            <person name="Zhang R.-G."/>
        </authorList>
    </citation>
    <scope>NUCLEOTIDE SEQUENCE [LARGE SCALE GENOMIC DNA]</scope>
    <source>
        <strain evidence="2">WSP0</strain>
        <tissue evidence="2">Leaf</tissue>
    </source>
</reference>
<protein>
    <submittedName>
        <fullName evidence="2">Uncharacterized protein</fullName>
    </submittedName>
</protein>
<sequence>MLVFQASHLLLVKPYMVAVQSNNVTTVNDALNEMYVDDKKKRCMWRKKTDRLRESIDLHDSFNQIGLAQKIEKHDLLEMRCVAAYIYKKVGRWKQSTALSKKDNLYKDAMETASQSGDLELAEGLLTHGQPSKGNILFPSFVIKPLTVVFDAPSFLARRVIDLFVKKARMLNHIIKPWYLVLVGPPVNAGLPFRTGLLVSF</sequence>
<dbReference type="PANTHER" id="PTHR10292">
    <property type="entry name" value="CLATHRIN HEAVY CHAIN RELATED"/>
    <property type="match status" value="1"/>
</dbReference>
<proteinExistence type="predicted"/>
<evidence type="ECO:0000256" key="1">
    <source>
        <dbReference type="PROSITE-ProRule" id="PRU01006"/>
    </source>
</evidence>
<name>A0AAV6JXP8_9ERIC</name>
<dbReference type="InterPro" id="IPR011990">
    <property type="entry name" value="TPR-like_helical_dom_sf"/>
</dbReference>
<dbReference type="PROSITE" id="PS50236">
    <property type="entry name" value="CHCR"/>
    <property type="match status" value="1"/>
</dbReference>
<comment type="caution">
    <text evidence="2">The sequence shown here is derived from an EMBL/GenBank/DDBJ whole genome shotgun (WGS) entry which is preliminary data.</text>
</comment>
<dbReference type="Gene3D" id="1.25.40.10">
    <property type="entry name" value="Tetratricopeptide repeat domain"/>
    <property type="match status" value="1"/>
</dbReference>
<dbReference type="GO" id="GO:0009507">
    <property type="term" value="C:chloroplast"/>
    <property type="evidence" value="ECO:0007669"/>
    <property type="project" value="TreeGrafter"/>
</dbReference>
<organism evidence="2 3">
    <name type="scientific">Rhododendron griersonianum</name>
    <dbReference type="NCBI Taxonomy" id="479676"/>
    <lineage>
        <taxon>Eukaryota</taxon>
        <taxon>Viridiplantae</taxon>
        <taxon>Streptophyta</taxon>
        <taxon>Embryophyta</taxon>
        <taxon>Tracheophyta</taxon>
        <taxon>Spermatophyta</taxon>
        <taxon>Magnoliopsida</taxon>
        <taxon>eudicotyledons</taxon>
        <taxon>Gunneridae</taxon>
        <taxon>Pentapetalae</taxon>
        <taxon>asterids</taxon>
        <taxon>Ericales</taxon>
        <taxon>Ericaceae</taxon>
        <taxon>Ericoideae</taxon>
        <taxon>Rhodoreae</taxon>
        <taxon>Rhododendron</taxon>
    </lineage>
</organism>
<dbReference type="PANTHER" id="PTHR10292:SF34">
    <property type="entry name" value="CLATHRIN HEAVY CHAIN 1-RELATED"/>
    <property type="match status" value="1"/>
</dbReference>
<dbReference type="GO" id="GO:0071439">
    <property type="term" value="C:clathrin complex"/>
    <property type="evidence" value="ECO:0007669"/>
    <property type="project" value="TreeGrafter"/>
</dbReference>
<evidence type="ECO:0000313" key="3">
    <source>
        <dbReference type="Proteomes" id="UP000823749"/>
    </source>
</evidence>
<dbReference type="Gene3D" id="1.25.40.730">
    <property type="match status" value="1"/>
</dbReference>
<dbReference type="GO" id="GO:0005886">
    <property type="term" value="C:plasma membrane"/>
    <property type="evidence" value="ECO:0007669"/>
    <property type="project" value="TreeGrafter"/>
</dbReference>
<dbReference type="InterPro" id="IPR000547">
    <property type="entry name" value="Clathrin_H-chain/VPS_repeat"/>
</dbReference>
<dbReference type="AlphaFoldDB" id="A0AAV6JXP8"/>
<dbReference type="GO" id="GO:0006898">
    <property type="term" value="P:receptor-mediated endocytosis"/>
    <property type="evidence" value="ECO:0007669"/>
    <property type="project" value="TreeGrafter"/>
</dbReference>